<keyword evidence="14" id="KW-1185">Reference proteome</keyword>
<dbReference type="CDD" id="cd06223">
    <property type="entry name" value="PRTases_typeI"/>
    <property type="match status" value="1"/>
</dbReference>
<sequence>MSNEIAALAEELKTALHQYPNFPSEGILFEDFLPIFRSPDLFKKLVKAFKLHLQQTFPDTKIDYIVGLESRGFLFGPSVALEIGAGFVPVRKQGKLPGKLLSATYQKEYGTDVFELQAEAIPEGSNVIVIDDIIATGGSAAAAGELIQKSNANLLEFNFVMELDFLKGTAKLPAPSFTLISGQTEKLKN</sequence>
<dbReference type="EMBL" id="KV454211">
    <property type="protein sequence ID" value="ODQ58789.1"/>
    <property type="molecule type" value="Genomic_DNA"/>
</dbReference>
<dbReference type="GO" id="GO:0016208">
    <property type="term" value="F:AMP binding"/>
    <property type="evidence" value="ECO:0007669"/>
    <property type="project" value="TreeGrafter"/>
</dbReference>
<dbReference type="Pfam" id="PF00156">
    <property type="entry name" value="Pribosyltran"/>
    <property type="match status" value="1"/>
</dbReference>
<evidence type="ECO:0000256" key="3">
    <source>
        <dbReference type="ARBA" id="ARBA00004496"/>
    </source>
</evidence>
<keyword evidence="9" id="KW-0328">Glycosyltransferase</keyword>
<dbReference type="GO" id="GO:0005737">
    <property type="term" value="C:cytoplasm"/>
    <property type="evidence" value="ECO:0007669"/>
    <property type="project" value="UniProtKB-SubCell"/>
</dbReference>
<dbReference type="NCBIfam" id="NF002636">
    <property type="entry name" value="PRK02304.1-5"/>
    <property type="match status" value="1"/>
</dbReference>
<dbReference type="GO" id="GO:0003999">
    <property type="term" value="F:adenine phosphoribosyltransferase activity"/>
    <property type="evidence" value="ECO:0007669"/>
    <property type="project" value="UniProtKB-EC"/>
</dbReference>
<comment type="function">
    <text evidence="2">Catalyzes a salvage reaction resulting in the formation of AMP, that is energically less costly than de novo synthesis.</text>
</comment>
<organism evidence="13 14">
    <name type="scientific">Wickerhamomyces anomalus (strain ATCC 58044 / CBS 1984 / NCYC 433 / NRRL Y-366-8)</name>
    <name type="common">Yeast</name>
    <name type="synonym">Hansenula anomala</name>
    <dbReference type="NCBI Taxonomy" id="683960"/>
    <lineage>
        <taxon>Eukaryota</taxon>
        <taxon>Fungi</taxon>
        <taxon>Dikarya</taxon>
        <taxon>Ascomycota</taxon>
        <taxon>Saccharomycotina</taxon>
        <taxon>Saccharomycetes</taxon>
        <taxon>Phaffomycetales</taxon>
        <taxon>Wickerhamomycetaceae</taxon>
        <taxon>Wickerhamomyces</taxon>
    </lineage>
</organism>
<comment type="similarity">
    <text evidence="5">Belongs to the purine/pyrimidine phosphoribosyltransferase family.</text>
</comment>
<protein>
    <recommendedName>
        <fullName evidence="7">adenine phosphoribosyltransferase</fullName>
        <ecNumber evidence="7">2.4.2.7</ecNumber>
    </recommendedName>
</protein>
<dbReference type="GO" id="GO:0006168">
    <property type="term" value="P:adenine salvage"/>
    <property type="evidence" value="ECO:0007669"/>
    <property type="project" value="InterPro"/>
</dbReference>
<proteinExistence type="inferred from homology"/>
<dbReference type="GO" id="GO:0002055">
    <property type="term" value="F:adenine binding"/>
    <property type="evidence" value="ECO:0007669"/>
    <property type="project" value="TreeGrafter"/>
</dbReference>
<comment type="subunit">
    <text evidence="6">Homodimer.</text>
</comment>
<dbReference type="PANTHER" id="PTHR32315:SF3">
    <property type="entry name" value="ADENINE PHOSPHORIBOSYLTRANSFERASE"/>
    <property type="match status" value="1"/>
</dbReference>
<dbReference type="Gene3D" id="3.40.50.2020">
    <property type="match status" value="1"/>
</dbReference>
<comment type="catalytic activity">
    <reaction evidence="1">
        <text>AMP + diphosphate = 5-phospho-alpha-D-ribose 1-diphosphate + adenine</text>
        <dbReference type="Rhea" id="RHEA:16609"/>
        <dbReference type="ChEBI" id="CHEBI:16708"/>
        <dbReference type="ChEBI" id="CHEBI:33019"/>
        <dbReference type="ChEBI" id="CHEBI:58017"/>
        <dbReference type="ChEBI" id="CHEBI:456215"/>
        <dbReference type="EC" id="2.4.2.7"/>
    </reaction>
</comment>
<dbReference type="EC" id="2.4.2.7" evidence="7"/>
<keyword evidence="10" id="KW-0808">Transferase</keyword>
<comment type="pathway">
    <text evidence="4">Purine metabolism; AMP biosynthesis via salvage pathway; AMP from adenine: step 1/1.</text>
</comment>
<keyword evidence="11" id="KW-0660">Purine salvage</keyword>
<evidence type="ECO:0000256" key="2">
    <source>
        <dbReference type="ARBA" id="ARBA00003968"/>
    </source>
</evidence>
<dbReference type="OrthoDB" id="363185at2759"/>
<evidence type="ECO:0000313" key="14">
    <source>
        <dbReference type="Proteomes" id="UP000094112"/>
    </source>
</evidence>
<evidence type="ECO:0000259" key="12">
    <source>
        <dbReference type="Pfam" id="PF00156"/>
    </source>
</evidence>
<dbReference type="AlphaFoldDB" id="A0A1E3P019"/>
<dbReference type="UniPathway" id="UPA00588">
    <property type="reaction ID" value="UER00646"/>
</dbReference>
<dbReference type="FunFam" id="3.40.50.2020:FF:000004">
    <property type="entry name" value="Adenine phosphoribosyltransferase"/>
    <property type="match status" value="1"/>
</dbReference>
<dbReference type="InterPro" id="IPR050054">
    <property type="entry name" value="UPRTase/APRTase"/>
</dbReference>
<evidence type="ECO:0000256" key="9">
    <source>
        <dbReference type="ARBA" id="ARBA00022676"/>
    </source>
</evidence>
<evidence type="ECO:0000256" key="5">
    <source>
        <dbReference type="ARBA" id="ARBA00008391"/>
    </source>
</evidence>
<feature type="domain" description="Phosphoribosyltransferase" evidence="12">
    <location>
        <begin position="53"/>
        <end position="153"/>
    </location>
</feature>
<evidence type="ECO:0000256" key="1">
    <source>
        <dbReference type="ARBA" id="ARBA00000868"/>
    </source>
</evidence>
<evidence type="ECO:0000256" key="10">
    <source>
        <dbReference type="ARBA" id="ARBA00022679"/>
    </source>
</evidence>
<dbReference type="GeneID" id="30203659"/>
<dbReference type="PANTHER" id="PTHR32315">
    <property type="entry name" value="ADENINE PHOSPHORIBOSYLTRANSFERASE"/>
    <property type="match status" value="1"/>
</dbReference>
<dbReference type="NCBIfam" id="TIGR01090">
    <property type="entry name" value="apt"/>
    <property type="match status" value="1"/>
</dbReference>
<dbReference type="Proteomes" id="UP000094112">
    <property type="component" value="Unassembled WGS sequence"/>
</dbReference>
<evidence type="ECO:0000256" key="7">
    <source>
        <dbReference type="ARBA" id="ARBA00011893"/>
    </source>
</evidence>
<evidence type="ECO:0000256" key="11">
    <source>
        <dbReference type="ARBA" id="ARBA00022726"/>
    </source>
</evidence>
<dbReference type="HAMAP" id="MF_00004">
    <property type="entry name" value="Aden_phosphoribosyltr"/>
    <property type="match status" value="1"/>
</dbReference>
<evidence type="ECO:0000313" key="13">
    <source>
        <dbReference type="EMBL" id="ODQ58789.1"/>
    </source>
</evidence>
<reference evidence="13 14" key="1">
    <citation type="journal article" date="2016" name="Proc. Natl. Acad. Sci. U.S.A.">
        <title>Comparative genomics of biotechnologically important yeasts.</title>
        <authorList>
            <person name="Riley R."/>
            <person name="Haridas S."/>
            <person name="Wolfe K.H."/>
            <person name="Lopes M.R."/>
            <person name="Hittinger C.T."/>
            <person name="Goeker M."/>
            <person name="Salamov A.A."/>
            <person name="Wisecaver J.H."/>
            <person name="Long T.M."/>
            <person name="Calvey C.H."/>
            <person name="Aerts A.L."/>
            <person name="Barry K.W."/>
            <person name="Choi C."/>
            <person name="Clum A."/>
            <person name="Coughlan A.Y."/>
            <person name="Deshpande S."/>
            <person name="Douglass A.P."/>
            <person name="Hanson S.J."/>
            <person name="Klenk H.-P."/>
            <person name="LaButti K.M."/>
            <person name="Lapidus A."/>
            <person name="Lindquist E.A."/>
            <person name="Lipzen A.M."/>
            <person name="Meier-Kolthoff J.P."/>
            <person name="Ohm R.A."/>
            <person name="Otillar R.P."/>
            <person name="Pangilinan J.L."/>
            <person name="Peng Y."/>
            <person name="Rokas A."/>
            <person name="Rosa C.A."/>
            <person name="Scheuner C."/>
            <person name="Sibirny A.A."/>
            <person name="Slot J.C."/>
            <person name="Stielow J.B."/>
            <person name="Sun H."/>
            <person name="Kurtzman C.P."/>
            <person name="Blackwell M."/>
            <person name="Grigoriev I.V."/>
            <person name="Jeffries T.W."/>
        </authorList>
    </citation>
    <scope>NUCLEOTIDE SEQUENCE [LARGE SCALE GENOMIC DNA]</scope>
    <source>
        <strain evidence="14">ATCC 58044 / CBS 1984 / NCYC 433 / NRRL Y-366-8</strain>
    </source>
</reference>
<dbReference type="GO" id="GO:0006166">
    <property type="term" value="P:purine ribonucleoside salvage"/>
    <property type="evidence" value="ECO:0007669"/>
    <property type="project" value="UniProtKB-KW"/>
</dbReference>
<accession>A0A1E3P019</accession>
<evidence type="ECO:0000256" key="6">
    <source>
        <dbReference type="ARBA" id="ARBA00011738"/>
    </source>
</evidence>
<dbReference type="GO" id="GO:0044209">
    <property type="term" value="P:AMP salvage"/>
    <property type="evidence" value="ECO:0007669"/>
    <property type="project" value="UniProtKB-UniPathway"/>
</dbReference>
<dbReference type="STRING" id="683960.A0A1E3P019"/>
<dbReference type="InterPro" id="IPR000836">
    <property type="entry name" value="PRTase_dom"/>
</dbReference>
<name>A0A1E3P019_WICAA</name>
<keyword evidence="8" id="KW-0963">Cytoplasm</keyword>
<evidence type="ECO:0000256" key="8">
    <source>
        <dbReference type="ARBA" id="ARBA00022490"/>
    </source>
</evidence>
<dbReference type="InterPro" id="IPR005764">
    <property type="entry name" value="Ade_phspho_trans"/>
</dbReference>
<dbReference type="RefSeq" id="XP_019037996.1">
    <property type="nucleotide sequence ID" value="XM_019186413.1"/>
</dbReference>
<dbReference type="SUPFAM" id="SSF53271">
    <property type="entry name" value="PRTase-like"/>
    <property type="match status" value="1"/>
</dbReference>
<dbReference type="InterPro" id="IPR029057">
    <property type="entry name" value="PRTase-like"/>
</dbReference>
<gene>
    <name evidence="13" type="ORF">WICANDRAFT_93374</name>
</gene>
<comment type="subcellular location">
    <subcellularLocation>
        <location evidence="3">Cytoplasm</location>
    </subcellularLocation>
</comment>
<evidence type="ECO:0000256" key="4">
    <source>
        <dbReference type="ARBA" id="ARBA00004659"/>
    </source>
</evidence>